<dbReference type="SUPFAM" id="SSF56281">
    <property type="entry name" value="Metallo-hydrolase/oxidoreductase"/>
    <property type="match status" value="1"/>
</dbReference>
<dbReference type="eggNOG" id="KOG0814">
    <property type="taxonomic scope" value="Eukaryota"/>
</dbReference>
<evidence type="ECO:0000313" key="5">
    <source>
        <dbReference type="Proteomes" id="UP000002051"/>
    </source>
</evidence>
<reference evidence="3 5" key="2">
    <citation type="journal article" date="2014" name="BMC Genomics">
        <title>An improved genome release (version Mt4.0) for the model legume Medicago truncatula.</title>
        <authorList>
            <person name="Tang H."/>
            <person name="Krishnakumar V."/>
            <person name="Bidwell S."/>
            <person name="Rosen B."/>
            <person name="Chan A."/>
            <person name="Zhou S."/>
            <person name="Gentzbittel L."/>
            <person name="Childs K.L."/>
            <person name="Yandell M."/>
            <person name="Gundlach H."/>
            <person name="Mayer K.F."/>
            <person name="Schwartz D.C."/>
            <person name="Town C.D."/>
        </authorList>
    </citation>
    <scope>GENOME REANNOTATION</scope>
    <source>
        <strain evidence="4 5">cv. Jemalong A17</strain>
    </source>
</reference>
<dbReference type="InterPro" id="IPR001563">
    <property type="entry name" value="Peptidase_S10"/>
</dbReference>
<dbReference type="Pfam" id="PF00450">
    <property type="entry name" value="Peptidase_S10"/>
    <property type="match status" value="1"/>
</dbReference>
<protein>
    <submittedName>
        <fullName evidence="3">Serine carboxypeptidase-like protein</fullName>
    </submittedName>
</protein>
<dbReference type="Gene3D" id="3.60.15.10">
    <property type="entry name" value="Ribonuclease Z/Hydroxyacylglutathione hydrolase-like"/>
    <property type="match status" value="1"/>
</dbReference>
<dbReference type="PANTHER" id="PTHR43084">
    <property type="entry name" value="PERSULFIDE DIOXYGENASE ETHE1"/>
    <property type="match status" value="1"/>
</dbReference>
<evidence type="ECO:0000313" key="4">
    <source>
        <dbReference type="EnsemblPlants" id="AES95084"/>
    </source>
</evidence>
<keyword evidence="3" id="KW-0645">Protease</keyword>
<keyword evidence="2" id="KW-0812">Transmembrane</keyword>
<dbReference type="EnsemblPlants" id="AES95084">
    <property type="protein sequence ID" value="AES95084"/>
    <property type="gene ID" value="MTR_5g021570"/>
</dbReference>
<gene>
    <name evidence="3" type="ordered locus">MTR_5g021570</name>
</gene>
<dbReference type="GO" id="GO:0006508">
    <property type="term" value="P:proteolysis"/>
    <property type="evidence" value="ECO:0007669"/>
    <property type="project" value="InterPro"/>
</dbReference>
<keyword evidence="5" id="KW-1185">Reference proteome</keyword>
<dbReference type="InterPro" id="IPR036866">
    <property type="entry name" value="RibonucZ/Hydroxyglut_hydro"/>
</dbReference>
<dbReference type="PANTHER" id="PTHR43084:SF1">
    <property type="entry name" value="PERSULFIDE DIOXYGENASE ETHE1, MITOCHONDRIAL"/>
    <property type="match status" value="1"/>
</dbReference>
<dbReference type="Gene3D" id="3.40.50.1820">
    <property type="entry name" value="alpha/beta hydrolase"/>
    <property type="match status" value="1"/>
</dbReference>
<dbReference type="eggNOG" id="KOG1282">
    <property type="taxonomic scope" value="Eukaryota"/>
</dbReference>
<sequence>MQGYSHDLIVISYFQQAPFSSFVPSRAQLFSILLLGFISEIGSRISCMWFLVLILELFVCCVGDQNQLIGGWKIDVGISSNSTSDELIGENIECQLIDPADRTVDRDLSLIQELGLKFVYAINTHVHADHVTGTGLIKVSVEYGLYEMMSWRAIRLEVAPKNENWGFNISEREAMLSAGTVDKNVERVYKEEKKRMDVNCLQNHSIQSAYHVAQRFLCLKYSNQVGNTIRPALMNLKEYCIKQKCCCLKFISLKFIVVVFERTDTKDVRKYVPELAELIIDRNNNPSLHIDLKGILLGMVDYAWSHAVIYDETYKTIRRSCDFNSSDSWKNEECTNGVDEVLKQYNEIDIYSLYTSVCFATFIFKLMFVPLLIVQKVEKKGQENKRAIILLHRTDTY</sequence>
<dbReference type="eggNOG" id="KOG3734">
    <property type="taxonomic scope" value="Eukaryota"/>
</dbReference>
<dbReference type="AlphaFoldDB" id="G7KGE2"/>
<dbReference type="HOGENOM" id="CLU_695167_0_0_1"/>
<dbReference type="EMBL" id="CM001221">
    <property type="protein sequence ID" value="AES95084.1"/>
    <property type="molecule type" value="Genomic_DNA"/>
</dbReference>
<reference evidence="4" key="3">
    <citation type="submission" date="2015-04" db="UniProtKB">
        <authorList>
            <consortium name="EnsemblPlants"/>
        </authorList>
    </citation>
    <scope>IDENTIFICATION</scope>
    <source>
        <strain evidence="4">cv. Jemalong A17</strain>
    </source>
</reference>
<comment type="similarity">
    <text evidence="1">Belongs to the peptidase S10 family.</text>
</comment>
<dbReference type="InterPro" id="IPR051682">
    <property type="entry name" value="Mito_Persulfide_Diox"/>
</dbReference>
<keyword evidence="3" id="KW-0378">Hydrolase</keyword>
<reference evidence="3 5" key="1">
    <citation type="journal article" date="2011" name="Nature">
        <title>The Medicago genome provides insight into the evolution of rhizobial symbioses.</title>
        <authorList>
            <person name="Young N.D."/>
            <person name="Debelle F."/>
            <person name="Oldroyd G.E."/>
            <person name="Geurts R."/>
            <person name="Cannon S.B."/>
            <person name="Udvardi M.K."/>
            <person name="Benedito V.A."/>
            <person name="Mayer K.F."/>
            <person name="Gouzy J."/>
            <person name="Schoof H."/>
            <person name="Van de Peer Y."/>
            <person name="Proost S."/>
            <person name="Cook D.R."/>
            <person name="Meyers B.C."/>
            <person name="Spannagl M."/>
            <person name="Cheung F."/>
            <person name="De Mita S."/>
            <person name="Krishnakumar V."/>
            <person name="Gundlach H."/>
            <person name="Zhou S."/>
            <person name="Mudge J."/>
            <person name="Bharti A.K."/>
            <person name="Murray J.D."/>
            <person name="Naoumkina M.A."/>
            <person name="Rosen B."/>
            <person name="Silverstein K.A."/>
            <person name="Tang H."/>
            <person name="Rombauts S."/>
            <person name="Zhao P.X."/>
            <person name="Zhou P."/>
            <person name="Barbe V."/>
            <person name="Bardou P."/>
            <person name="Bechner M."/>
            <person name="Bellec A."/>
            <person name="Berger A."/>
            <person name="Berges H."/>
            <person name="Bidwell S."/>
            <person name="Bisseling T."/>
            <person name="Choisne N."/>
            <person name="Couloux A."/>
            <person name="Denny R."/>
            <person name="Deshpande S."/>
            <person name="Dai X."/>
            <person name="Doyle J.J."/>
            <person name="Dudez A.M."/>
            <person name="Farmer A.D."/>
            <person name="Fouteau S."/>
            <person name="Franken C."/>
            <person name="Gibelin C."/>
            <person name="Gish J."/>
            <person name="Goldstein S."/>
            <person name="Gonzalez A.J."/>
            <person name="Green P.J."/>
            <person name="Hallab A."/>
            <person name="Hartog M."/>
            <person name="Hua A."/>
            <person name="Humphray S.J."/>
            <person name="Jeong D.H."/>
            <person name="Jing Y."/>
            <person name="Jocker A."/>
            <person name="Kenton S.M."/>
            <person name="Kim D.J."/>
            <person name="Klee K."/>
            <person name="Lai H."/>
            <person name="Lang C."/>
            <person name="Lin S."/>
            <person name="Macmil S.L."/>
            <person name="Magdelenat G."/>
            <person name="Matthews L."/>
            <person name="McCorrison J."/>
            <person name="Monaghan E.L."/>
            <person name="Mun J.H."/>
            <person name="Najar F.Z."/>
            <person name="Nicholson C."/>
            <person name="Noirot C."/>
            <person name="O'Bleness M."/>
            <person name="Paule C.R."/>
            <person name="Poulain J."/>
            <person name="Prion F."/>
            <person name="Qin B."/>
            <person name="Qu C."/>
            <person name="Retzel E.F."/>
            <person name="Riddle C."/>
            <person name="Sallet E."/>
            <person name="Samain S."/>
            <person name="Samson N."/>
            <person name="Sanders I."/>
            <person name="Saurat O."/>
            <person name="Scarpelli C."/>
            <person name="Schiex T."/>
            <person name="Segurens B."/>
            <person name="Severin A.J."/>
            <person name="Sherrier D.J."/>
            <person name="Shi R."/>
            <person name="Sims S."/>
            <person name="Singer S.R."/>
            <person name="Sinharoy S."/>
            <person name="Sterck L."/>
            <person name="Viollet A."/>
            <person name="Wang B.B."/>
            <person name="Wang K."/>
            <person name="Wang M."/>
            <person name="Wang X."/>
            <person name="Warfsmann J."/>
            <person name="Weissenbach J."/>
            <person name="White D.D."/>
            <person name="White J.D."/>
            <person name="Wiley G.B."/>
            <person name="Wincker P."/>
            <person name="Xing Y."/>
            <person name="Yang L."/>
            <person name="Yao Z."/>
            <person name="Ying F."/>
            <person name="Zhai J."/>
            <person name="Zhou L."/>
            <person name="Zuber A."/>
            <person name="Denarie J."/>
            <person name="Dixon R.A."/>
            <person name="May G.D."/>
            <person name="Schwartz D.C."/>
            <person name="Rogers J."/>
            <person name="Quetier F."/>
            <person name="Town C.D."/>
            <person name="Roe B.A."/>
        </authorList>
    </citation>
    <scope>NUCLEOTIDE SEQUENCE [LARGE SCALE GENOMIC DNA]</scope>
    <source>
        <strain evidence="3">A17</strain>
        <strain evidence="4 5">cv. Jemalong A17</strain>
    </source>
</reference>
<evidence type="ECO:0000313" key="3">
    <source>
        <dbReference type="EMBL" id="AES95084.1"/>
    </source>
</evidence>
<dbReference type="SUPFAM" id="SSF53474">
    <property type="entry name" value="alpha/beta-Hydrolases"/>
    <property type="match status" value="1"/>
</dbReference>
<dbReference type="GO" id="GO:0004185">
    <property type="term" value="F:serine-type carboxypeptidase activity"/>
    <property type="evidence" value="ECO:0000318"/>
    <property type="project" value="GO_Central"/>
</dbReference>
<feature type="transmembrane region" description="Helical" evidence="2">
    <location>
        <begin position="351"/>
        <end position="374"/>
    </location>
</feature>
<keyword evidence="2" id="KW-0472">Membrane</keyword>
<dbReference type="InterPro" id="IPR029058">
    <property type="entry name" value="AB_hydrolase_fold"/>
</dbReference>
<evidence type="ECO:0000256" key="2">
    <source>
        <dbReference type="SAM" id="Phobius"/>
    </source>
</evidence>
<proteinExistence type="inferred from homology"/>
<accession>G7KGE2</accession>
<keyword evidence="3" id="KW-0121">Carboxypeptidase</keyword>
<keyword evidence="2" id="KW-1133">Transmembrane helix</keyword>
<dbReference type="PaxDb" id="3880-AES95084"/>
<dbReference type="Proteomes" id="UP000002051">
    <property type="component" value="Chromosome 5"/>
</dbReference>
<name>G7KGE2_MEDTR</name>
<evidence type="ECO:0000256" key="1">
    <source>
        <dbReference type="ARBA" id="ARBA00009431"/>
    </source>
</evidence>
<organism evidence="3 5">
    <name type="scientific">Medicago truncatula</name>
    <name type="common">Barrel medic</name>
    <name type="synonym">Medicago tribuloides</name>
    <dbReference type="NCBI Taxonomy" id="3880"/>
    <lineage>
        <taxon>Eukaryota</taxon>
        <taxon>Viridiplantae</taxon>
        <taxon>Streptophyta</taxon>
        <taxon>Embryophyta</taxon>
        <taxon>Tracheophyta</taxon>
        <taxon>Spermatophyta</taxon>
        <taxon>Magnoliopsida</taxon>
        <taxon>eudicotyledons</taxon>
        <taxon>Gunneridae</taxon>
        <taxon>Pentapetalae</taxon>
        <taxon>rosids</taxon>
        <taxon>fabids</taxon>
        <taxon>Fabales</taxon>
        <taxon>Fabaceae</taxon>
        <taxon>Papilionoideae</taxon>
        <taxon>50 kb inversion clade</taxon>
        <taxon>NPAAA clade</taxon>
        <taxon>Hologalegina</taxon>
        <taxon>IRL clade</taxon>
        <taxon>Trifolieae</taxon>
        <taxon>Medicago</taxon>
    </lineage>
</organism>